<dbReference type="SUPFAM" id="SSF52096">
    <property type="entry name" value="ClpP/crotonase"/>
    <property type="match status" value="1"/>
</dbReference>
<sequence length="260" mass="28095">MAELIVEKKGSVGYITFSNPTKMNAMTVQMWGGVPAAIQAFDRDPDVRVIVLTGSGEKAFISGADISQFEELRAAQDTQEVYENAVTAALAAPIQCSKPVIAKIRGYCFGGGLGMAAACDIRICSEDSTFRMPAARLGVGYGHVGIKRFTDLIGLANATDIYVTARRFDSADALRMGFVSKVCTVAELDSVVDQYTKMISENAPLTVAASKYNIRQVCAAPEDQDIAGAVRMVEACFASEDFKEGRKAFMEKRQPIFKGR</sequence>
<dbReference type="EMBL" id="JAAGRN010000011">
    <property type="protein sequence ID" value="NDY84361.1"/>
    <property type="molecule type" value="Genomic_DNA"/>
</dbReference>
<name>A0A6B2R209_9BURK</name>
<dbReference type="PANTHER" id="PTHR11941">
    <property type="entry name" value="ENOYL-COA HYDRATASE-RELATED"/>
    <property type="match status" value="1"/>
</dbReference>
<keyword evidence="2 3" id="KW-0456">Lyase</keyword>
<protein>
    <submittedName>
        <fullName evidence="3">Enoyl-CoA hydratase</fullName>
        <ecNumber evidence="3">4.2.1.17</ecNumber>
    </submittedName>
</protein>
<dbReference type="Pfam" id="PF00378">
    <property type="entry name" value="ECH_1"/>
    <property type="match status" value="1"/>
</dbReference>
<dbReference type="GO" id="GO:0006635">
    <property type="term" value="P:fatty acid beta-oxidation"/>
    <property type="evidence" value="ECO:0007669"/>
    <property type="project" value="TreeGrafter"/>
</dbReference>
<organism evidence="3">
    <name type="scientific">Sheuella amnicola</name>
    <dbReference type="NCBI Taxonomy" id="2707330"/>
    <lineage>
        <taxon>Bacteria</taxon>
        <taxon>Pseudomonadati</taxon>
        <taxon>Pseudomonadota</taxon>
        <taxon>Betaproteobacteria</taxon>
        <taxon>Burkholderiales</taxon>
        <taxon>Alcaligenaceae</taxon>
        <taxon>Sheuella</taxon>
    </lineage>
</organism>
<dbReference type="NCBIfam" id="NF004781">
    <property type="entry name" value="PRK06127.1"/>
    <property type="match status" value="1"/>
</dbReference>
<dbReference type="Gene3D" id="3.90.226.10">
    <property type="entry name" value="2-enoyl-CoA Hydratase, Chain A, domain 1"/>
    <property type="match status" value="1"/>
</dbReference>
<dbReference type="InterPro" id="IPR029045">
    <property type="entry name" value="ClpP/crotonase-like_dom_sf"/>
</dbReference>
<reference evidence="3" key="1">
    <citation type="submission" date="2020-02" db="EMBL/GenBank/DDBJ databases">
        <authorList>
            <person name="Chen W.-M."/>
        </authorList>
    </citation>
    <scope>NUCLEOTIDE SEQUENCE</scope>
    <source>
        <strain evidence="3">NBD-18</strain>
    </source>
</reference>
<dbReference type="RefSeq" id="WP_163656177.1">
    <property type="nucleotide sequence ID" value="NZ_JAAGRN010000011.1"/>
</dbReference>
<evidence type="ECO:0000256" key="2">
    <source>
        <dbReference type="ARBA" id="ARBA00023239"/>
    </source>
</evidence>
<dbReference type="GO" id="GO:0004300">
    <property type="term" value="F:enoyl-CoA hydratase activity"/>
    <property type="evidence" value="ECO:0007669"/>
    <property type="project" value="UniProtKB-EC"/>
</dbReference>
<dbReference type="PANTHER" id="PTHR11941:SF54">
    <property type="entry name" value="ENOYL-COA HYDRATASE, MITOCHONDRIAL"/>
    <property type="match status" value="1"/>
</dbReference>
<dbReference type="InterPro" id="IPR001753">
    <property type="entry name" value="Enoyl-CoA_hydra/iso"/>
</dbReference>
<accession>A0A6B2R209</accession>
<dbReference type="EC" id="4.2.1.17" evidence="3"/>
<gene>
    <name evidence="3" type="ORF">G3I67_14095</name>
</gene>
<evidence type="ECO:0000256" key="1">
    <source>
        <dbReference type="ARBA" id="ARBA00005254"/>
    </source>
</evidence>
<dbReference type="Gene3D" id="1.10.12.10">
    <property type="entry name" value="Lyase 2-enoyl-coa Hydratase, Chain A, domain 2"/>
    <property type="match status" value="1"/>
</dbReference>
<proteinExistence type="inferred from homology"/>
<evidence type="ECO:0000313" key="3">
    <source>
        <dbReference type="EMBL" id="NDY84361.1"/>
    </source>
</evidence>
<dbReference type="AlphaFoldDB" id="A0A6B2R209"/>
<comment type="caution">
    <text evidence="3">The sequence shown here is derived from an EMBL/GenBank/DDBJ whole genome shotgun (WGS) entry which is preliminary data.</text>
</comment>
<comment type="similarity">
    <text evidence="1">Belongs to the enoyl-CoA hydratase/isomerase family.</text>
</comment>
<dbReference type="CDD" id="cd06558">
    <property type="entry name" value="crotonase-like"/>
    <property type="match status" value="1"/>
</dbReference>
<dbReference type="InterPro" id="IPR014748">
    <property type="entry name" value="Enoyl-CoA_hydra_C"/>
</dbReference>